<evidence type="ECO:0000313" key="1">
    <source>
        <dbReference type="EMBL" id="PLW33432.1"/>
    </source>
</evidence>
<gene>
    <name evidence="1" type="ORF">PCASD_17330</name>
</gene>
<accession>A0A2N5U6S2</accession>
<name>A0A2N5U6S2_9BASI</name>
<evidence type="ECO:0000313" key="2">
    <source>
        <dbReference type="Proteomes" id="UP000235392"/>
    </source>
</evidence>
<protein>
    <submittedName>
        <fullName evidence="1">Uncharacterized protein</fullName>
    </submittedName>
</protein>
<sequence>MVIPLLALERKWNNPLGTIYPMVATYSLFQKNLKDDTYVTEPNYAMRTSVMARLVLQATFAQEILSPKHNNKPTEALKIFAGKI</sequence>
<comment type="caution">
    <text evidence="1">The sequence shown here is derived from an EMBL/GenBank/DDBJ whole genome shotgun (WGS) entry which is preliminary data.</text>
</comment>
<organism evidence="1 2">
    <name type="scientific">Puccinia coronata f. sp. avenae</name>
    <dbReference type="NCBI Taxonomy" id="200324"/>
    <lineage>
        <taxon>Eukaryota</taxon>
        <taxon>Fungi</taxon>
        <taxon>Dikarya</taxon>
        <taxon>Basidiomycota</taxon>
        <taxon>Pucciniomycotina</taxon>
        <taxon>Pucciniomycetes</taxon>
        <taxon>Pucciniales</taxon>
        <taxon>Pucciniaceae</taxon>
        <taxon>Puccinia</taxon>
    </lineage>
</organism>
<reference evidence="1 2" key="1">
    <citation type="submission" date="2017-11" db="EMBL/GenBank/DDBJ databases">
        <title>De novo assembly and phasing of dikaryotic genomes from two isolates of Puccinia coronata f. sp. avenae, the causal agent of oat crown rust.</title>
        <authorList>
            <person name="Miller M.E."/>
            <person name="Zhang Y."/>
            <person name="Omidvar V."/>
            <person name="Sperschneider J."/>
            <person name="Schwessinger B."/>
            <person name="Raley C."/>
            <person name="Palmer J.M."/>
            <person name="Garnica D."/>
            <person name="Upadhyaya N."/>
            <person name="Rathjen J."/>
            <person name="Taylor J.M."/>
            <person name="Park R.F."/>
            <person name="Dodds P.N."/>
            <person name="Hirsch C.D."/>
            <person name="Kianian S.F."/>
            <person name="Figueroa M."/>
        </authorList>
    </citation>
    <scope>NUCLEOTIDE SEQUENCE [LARGE SCALE GENOMIC DNA]</scope>
    <source>
        <strain evidence="1">12SD80</strain>
    </source>
</reference>
<dbReference type="EMBL" id="PGCI01000220">
    <property type="protein sequence ID" value="PLW33432.1"/>
    <property type="molecule type" value="Genomic_DNA"/>
</dbReference>
<dbReference type="Proteomes" id="UP000235392">
    <property type="component" value="Unassembled WGS sequence"/>
</dbReference>
<dbReference type="AlphaFoldDB" id="A0A2N5U6S2"/>
<proteinExistence type="predicted"/>